<dbReference type="Proteomes" id="UP001165065">
    <property type="component" value="Unassembled WGS sequence"/>
</dbReference>
<proteinExistence type="predicted"/>
<protein>
    <submittedName>
        <fullName evidence="2">Uncharacterized protein</fullName>
    </submittedName>
</protein>
<dbReference type="OrthoDB" id="225539at2759"/>
<evidence type="ECO:0000256" key="1">
    <source>
        <dbReference type="SAM" id="Phobius"/>
    </source>
</evidence>
<gene>
    <name evidence="2" type="ORF">TrCOL_g3617</name>
</gene>
<dbReference type="Gene3D" id="3.40.50.11350">
    <property type="match status" value="1"/>
</dbReference>
<dbReference type="AlphaFoldDB" id="A0A9W7LCY5"/>
<keyword evidence="1" id="KW-0812">Transmembrane</keyword>
<accession>A0A9W7LCY5</accession>
<reference evidence="3" key="1">
    <citation type="journal article" date="2023" name="Commun. Biol.">
        <title>Genome analysis of Parmales, the sister group of diatoms, reveals the evolutionary specialization of diatoms from phago-mixotrophs to photoautotrophs.</title>
        <authorList>
            <person name="Ban H."/>
            <person name="Sato S."/>
            <person name="Yoshikawa S."/>
            <person name="Yamada K."/>
            <person name="Nakamura Y."/>
            <person name="Ichinomiya M."/>
            <person name="Sato N."/>
            <person name="Blanc-Mathieu R."/>
            <person name="Endo H."/>
            <person name="Kuwata A."/>
            <person name="Ogata H."/>
        </authorList>
    </citation>
    <scope>NUCLEOTIDE SEQUENCE [LARGE SCALE GENOMIC DNA]</scope>
</reference>
<name>A0A9W7LCY5_9STRA</name>
<evidence type="ECO:0000313" key="3">
    <source>
        <dbReference type="Proteomes" id="UP001165065"/>
    </source>
</evidence>
<comment type="caution">
    <text evidence="2">The sequence shown here is derived from an EMBL/GenBank/DDBJ whole genome shotgun (WGS) entry which is preliminary data.</text>
</comment>
<dbReference type="EMBL" id="BRYA01000243">
    <property type="protein sequence ID" value="GMI45343.1"/>
    <property type="molecule type" value="Genomic_DNA"/>
</dbReference>
<keyword evidence="1" id="KW-0472">Membrane</keyword>
<evidence type="ECO:0000313" key="2">
    <source>
        <dbReference type="EMBL" id="GMI45343.1"/>
    </source>
</evidence>
<sequence>MSRPPFSFISFISFISFLSFVTLVTRYVEFDVLPFFTGTKGDLRSQVKGHGRTIHTAADDVAFANQVLSSDATTQSFSNLPPISIGACCGIGHRLSFNLKALVYAALHDRQVVSVWRDVPWSALFDDCNRVVTGTQFLEEHYGNDSPKAWLGDSVGNVKESELARALNRTGAVSDLYKDARLLFDNEIAWSVVADLQASLSPSVKRLLEERRKEYRQTHLCAHFRFGNNETGDWEKKKWRQVTKPEIVMDNTLKAMLRFAAGDDASVFLASDTPTTRVWFENNAPQAWKVVRGIEVELPESGVWFGQWGSKTGAALTNEQRNHKMAEAAADVFALGECDALFIPTYSSFTISSIILTRRGGKKVFFRKEDDFIRV</sequence>
<keyword evidence="1" id="KW-1133">Transmembrane helix</keyword>
<feature type="transmembrane region" description="Helical" evidence="1">
    <location>
        <begin position="6"/>
        <end position="28"/>
    </location>
</feature>
<organism evidence="2 3">
    <name type="scientific">Triparma columacea</name>
    <dbReference type="NCBI Taxonomy" id="722753"/>
    <lineage>
        <taxon>Eukaryota</taxon>
        <taxon>Sar</taxon>
        <taxon>Stramenopiles</taxon>
        <taxon>Ochrophyta</taxon>
        <taxon>Bolidophyceae</taxon>
        <taxon>Parmales</taxon>
        <taxon>Triparmaceae</taxon>
        <taxon>Triparma</taxon>
    </lineage>
</organism>
<keyword evidence="3" id="KW-1185">Reference proteome</keyword>